<dbReference type="EMBL" id="JABEZX010000001">
    <property type="protein sequence ID" value="MBA0548716.1"/>
    <property type="molecule type" value="Genomic_DNA"/>
</dbReference>
<dbReference type="PANTHER" id="PTHR47074:SF61">
    <property type="entry name" value="RNASE H TYPE-1 DOMAIN-CONTAINING PROTEIN"/>
    <property type="match status" value="1"/>
</dbReference>
<dbReference type="Proteomes" id="UP000593572">
    <property type="component" value="Unassembled WGS sequence"/>
</dbReference>
<keyword evidence="1" id="KW-1133">Transmembrane helix</keyword>
<evidence type="ECO:0000313" key="3">
    <source>
        <dbReference type="EMBL" id="MBA0548716.1"/>
    </source>
</evidence>
<sequence length="181" mass="20151">MNAKRLSLFTGLCGMQGTNGCMNERKRQFMEFRGLFGPILLRQKVSAASNTSSTKVIAGENSGMILRAFVHTSCFVLLVFAVEAIACVKALRFAKDMGFQRLVLEGDSRMVINWISNSVGHSSVTAYINDTRSLNSQFLVCKVKHTLRDGNRAAHQLAKEAFDREESLFWVEEALAKVPEI</sequence>
<dbReference type="InterPro" id="IPR044730">
    <property type="entry name" value="RNase_H-like_dom_plant"/>
</dbReference>
<evidence type="ECO:0000256" key="1">
    <source>
        <dbReference type="SAM" id="Phobius"/>
    </source>
</evidence>
<dbReference type="InterPro" id="IPR052929">
    <property type="entry name" value="RNase_H-like_EbsB-rel"/>
</dbReference>
<evidence type="ECO:0000259" key="2">
    <source>
        <dbReference type="Pfam" id="PF13456"/>
    </source>
</evidence>
<proteinExistence type="predicted"/>
<evidence type="ECO:0000313" key="4">
    <source>
        <dbReference type="Proteomes" id="UP000593572"/>
    </source>
</evidence>
<keyword evidence="1" id="KW-0812">Transmembrane</keyword>
<keyword evidence="1" id="KW-0472">Membrane</keyword>
<organism evidence="3 4">
    <name type="scientific">Gossypium lobatum</name>
    <dbReference type="NCBI Taxonomy" id="34289"/>
    <lineage>
        <taxon>Eukaryota</taxon>
        <taxon>Viridiplantae</taxon>
        <taxon>Streptophyta</taxon>
        <taxon>Embryophyta</taxon>
        <taxon>Tracheophyta</taxon>
        <taxon>Spermatophyta</taxon>
        <taxon>Magnoliopsida</taxon>
        <taxon>eudicotyledons</taxon>
        <taxon>Gunneridae</taxon>
        <taxon>Pentapetalae</taxon>
        <taxon>rosids</taxon>
        <taxon>malvids</taxon>
        <taxon>Malvales</taxon>
        <taxon>Malvaceae</taxon>
        <taxon>Malvoideae</taxon>
        <taxon>Gossypium</taxon>
    </lineage>
</organism>
<dbReference type="SUPFAM" id="SSF53098">
    <property type="entry name" value="Ribonuclease H-like"/>
    <property type="match status" value="1"/>
</dbReference>
<feature type="domain" description="RNase H type-1" evidence="2">
    <location>
        <begin position="78"/>
        <end position="161"/>
    </location>
</feature>
<dbReference type="Gene3D" id="3.30.420.10">
    <property type="entry name" value="Ribonuclease H-like superfamily/Ribonuclease H"/>
    <property type="match status" value="1"/>
</dbReference>
<name>A0A7J8L8H0_9ROSI</name>
<dbReference type="AlphaFoldDB" id="A0A7J8L8H0"/>
<gene>
    <name evidence="3" type="ORF">Golob_019798</name>
</gene>
<keyword evidence="4" id="KW-1185">Reference proteome</keyword>
<accession>A0A7J8L8H0</accession>
<dbReference type="InterPro" id="IPR036397">
    <property type="entry name" value="RNaseH_sf"/>
</dbReference>
<dbReference type="Pfam" id="PF13456">
    <property type="entry name" value="RVT_3"/>
    <property type="match status" value="1"/>
</dbReference>
<dbReference type="GO" id="GO:0004523">
    <property type="term" value="F:RNA-DNA hybrid ribonuclease activity"/>
    <property type="evidence" value="ECO:0007669"/>
    <property type="project" value="InterPro"/>
</dbReference>
<reference evidence="3 4" key="1">
    <citation type="journal article" date="2019" name="Genome Biol. Evol.">
        <title>Insights into the evolution of the New World diploid cottons (Gossypium, subgenus Houzingenia) based on genome sequencing.</title>
        <authorList>
            <person name="Grover C.E."/>
            <person name="Arick M.A. 2nd"/>
            <person name="Thrash A."/>
            <person name="Conover J.L."/>
            <person name="Sanders W.S."/>
            <person name="Peterson D.G."/>
            <person name="Frelichowski J.E."/>
            <person name="Scheffler J.A."/>
            <person name="Scheffler B.E."/>
            <person name="Wendel J.F."/>
        </authorList>
    </citation>
    <scope>NUCLEOTIDE SEQUENCE [LARGE SCALE GENOMIC DNA]</scope>
    <source>
        <strain evidence="3">157</strain>
        <tissue evidence="3">Leaf</tissue>
    </source>
</reference>
<dbReference type="InterPro" id="IPR002156">
    <property type="entry name" value="RNaseH_domain"/>
</dbReference>
<dbReference type="CDD" id="cd06222">
    <property type="entry name" value="RNase_H_like"/>
    <property type="match status" value="1"/>
</dbReference>
<dbReference type="GO" id="GO:0003676">
    <property type="term" value="F:nucleic acid binding"/>
    <property type="evidence" value="ECO:0007669"/>
    <property type="project" value="InterPro"/>
</dbReference>
<comment type="caution">
    <text evidence="3">The sequence shown here is derived from an EMBL/GenBank/DDBJ whole genome shotgun (WGS) entry which is preliminary data.</text>
</comment>
<dbReference type="PANTHER" id="PTHR47074">
    <property type="entry name" value="BNAC02G40300D PROTEIN"/>
    <property type="match status" value="1"/>
</dbReference>
<feature type="transmembrane region" description="Helical" evidence="1">
    <location>
        <begin position="68"/>
        <end position="91"/>
    </location>
</feature>
<dbReference type="InterPro" id="IPR012337">
    <property type="entry name" value="RNaseH-like_sf"/>
</dbReference>
<protein>
    <recommendedName>
        <fullName evidence="2">RNase H type-1 domain-containing protein</fullName>
    </recommendedName>
</protein>